<organism evidence="10 11">
    <name type="scientific">Diatraea saccharalis</name>
    <name type="common">sugarcane borer</name>
    <dbReference type="NCBI Taxonomy" id="40085"/>
    <lineage>
        <taxon>Eukaryota</taxon>
        <taxon>Metazoa</taxon>
        <taxon>Ecdysozoa</taxon>
        <taxon>Arthropoda</taxon>
        <taxon>Hexapoda</taxon>
        <taxon>Insecta</taxon>
        <taxon>Pterygota</taxon>
        <taxon>Neoptera</taxon>
        <taxon>Endopterygota</taxon>
        <taxon>Lepidoptera</taxon>
        <taxon>Glossata</taxon>
        <taxon>Ditrysia</taxon>
        <taxon>Pyraloidea</taxon>
        <taxon>Crambidae</taxon>
        <taxon>Crambinae</taxon>
        <taxon>Diatraea</taxon>
    </lineage>
</organism>
<evidence type="ECO:0000313" key="10">
    <source>
        <dbReference type="EMBL" id="CAH0764401.1"/>
    </source>
</evidence>
<sequence>MAEKVKKRPSFFTLKRWNSQKTVNDEPSTPTSDAPPPQTAPMYKSTNSPSTNRTIYSTETKPRKLSADGIQDLVQCPLCLEVLHNPKMLPCQHTFCLACLGVYISGSPIIKCPICNTKIQVSGPNYVNELPPNLYIDSLLRLIGINKGTISNEGSSSPVATTPPSNLPTNSGTSVNLFAGGTRCSQCKTMCDNPDVICCKHCKMNFCRVCWSQHLDDMKTQLSSILKQLDSAADRLDHKIEHFKDRCERILEQINITAEEKINELLEKKEQIIKETAELQKAGDMSALALKTSLEEARDVALKEMSDKTTTDDSTKVMTFVNLHQNTLHILSDVSKWDTERFVFDKEGFRIELDSATPLYAESDDPLPEGAKQNNPLESEDSLCMYYRSRNFVPHFVWRKASRPGGIGISPWTGHLYICGMDIHCVLIVERSQAKIVGRLTHENMLCPVQIAFMKSLGEIYVADKWKHCVHVFSMSGDYLRAIGQKGSRYGMFRSPEGIAVDNSQNHIYVVDTGNDRVQVS</sequence>
<dbReference type="InterPro" id="IPR013083">
    <property type="entry name" value="Znf_RING/FYVE/PHD"/>
</dbReference>
<feature type="region of interest" description="Disordered" evidence="8">
    <location>
        <begin position="16"/>
        <end position="55"/>
    </location>
</feature>
<dbReference type="Gene3D" id="3.30.40.10">
    <property type="entry name" value="Zinc/RING finger domain, C3HC4 (zinc finger)"/>
    <property type="match status" value="1"/>
</dbReference>
<evidence type="ECO:0000256" key="1">
    <source>
        <dbReference type="ARBA" id="ARBA00022723"/>
    </source>
</evidence>
<dbReference type="GO" id="GO:0008270">
    <property type="term" value="F:zinc ion binding"/>
    <property type="evidence" value="ECO:0007669"/>
    <property type="project" value="UniProtKB-KW"/>
</dbReference>
<dbReference type="PROSITE" id="PS50089">
    <property type="entry name" value="ZF_RING_2"/>
    <property type="match status" value="1"/>
</dbReference>
<feature type="compositionally biased region" description="Polar residues" evidence="8">
    <location>
        <begin position="44"/>
        <end position="55"/>
    </location>
</feature>
<dbReference type="PANTHER" id="PTHR25462">
    <property type="entry name" value="BONUS, ISOFORM C-RELATED"/>
    <property type="match status" value="1"/>
</dbReference>
<keyword evidence="4" id="KW-0862">Zinc</keyword>
<keyword evidence="11" id="KW-1185">Reference proteome</keyword>
<evidence type="ECO:0000256" key="4">
    <source>
        <dbReference type="ARBA" id="ARBA00022833"/>
    </source>
</evidence>
<dbReference type="EMBL" id="OU893339">
    <property type="protein sequence ID" value="CAH0764401.1"/>
    <property type="molecule type" value="Genomic_DNA"/>
</dbReference>
<dbReference type="InterPro" id="IPR001258">
    <property type="entry name" value="NHL_repeat"/>
</dbReference>
<accession>A0A9P0C715</accession>
<reference evidence="10" key="2">
    <citation type="submission" date="2022-10" db="EMBL/GenBank/DDBJ databases">
        <authorList>
            <consortium name="ENA_rothamsted_submissions"/>
            <consortium name="culmorum"/>
            <person name="King R."/>
        </authorList>
    </citation>
    <scope>NUCLEOTIDE SEQUENCE</scope>
</reference>
<dbReference type="InterPro" id="IPR017907">
    <property type="entry name" value="Znf_RING_CS"/>
</dbReference>
<keyword evidence="7" id="KW-0175">Coiled coil</keyword>
<feature type="coiled-coil region" evidence="7">
    <location>
        <begin position="215"/>
        <end position="282"/>
    </location>
</feature>
<dbReference type="InterPro" id="IPR047153">
    <property type="entry name" value="TRIM45/56/19-like"/>
</dbReference>
<dbReference type="SMART" id="SM00184">
    <property type="entry name" value="RING"/>
    <property type="match status" value="1"/>
</dbReference>
<evidence type="ECO:0000256" key="3">
    <source>
        <dbReference type="ARBA" id="ARBA00022771"/>
    </source>
</evidence>
<dbReference type="Pfam" id="PF00097">
    <property type="entry name" value="zf-C3HC4"/>
    <property type="match status" value="1"/>
</dbReference>
<dbReference type="PROSITE" id="PS00518">
    <property type="entry name" value="ZF_RING_1"/>
    <property type="match status" value="1"/>
</dbReference>
<dbReference type="Proteomes" id="UP001153714">
    <property type="component" value="Chromosome 8"/>
</dbReference>
<gene>
    <name evidence="10" type="ORF">DIATSA_LOCUS12985</name>
</gene>
<evidence type="ECO:0000256" key="2">
    <source>
        <dbReference type="ARBA" id="ARBA00022737"/>
    </source>
</evidence>
<name>A0A9P0C715_9NEOP</name>
<keyword evidence="2" id="KW-0677">Repeat</keyword>
<dbReference type="CDD" id="cd05819">
    <property type="entry name" value="NHL"/>
    <property type="match status" value="1"/>
</dbReference>
<keyword evidence="3 5" id="KW-0863">Zinc-finger</keyword>
<dbReference type="SUPFAM" id="SSF63825">
    <property type="entry name" value="YWTD domain"/>
    <property type="match status" value="1"/>
</dbReference>
<dbReference type="PROSITE" id="PS51125">
    <property type="entry name" value="NHL"/>
    <property type="match status" value="1"/>
</dbReference>
<dbReference type="InterPro" id="IPR018957">
    <property type="entry name" value="Znf_C3HC4_RING-type"/>
</dbReference>
<evidence type="ECO:0000313" key="11">
    <source>
        <dbReference type="Proteomes" id="UP001153714"/>
    </source>
</evidence>
<keyword evidence="1" id="KW-0479">Metal-binding</keyword>
<evidence type="ECO:0000256" key="5">
    <source>
        <dbReference type="PROSITE-ProRule" id="PRU00175"/>
    </source>
</evidence>
<feature type="domain" description="RING-type" evidence="9">
    <location>
        <begin position="76"/>
        <end position="116"/>
    </location>
</feature>
<dbReference type="OrthoDB" id="654191at2759"/>
<dbReference type="AlphaFoldDB" id="A0A9P0C715"/>
<feature type="repeat" description="NHL" evidence="6">
    <location>
        <begin position="483"/>
        <end position="520"/>
    </location>
</feature>
<dbReference type="InterPro" id="IPR011042">
    <property type="entry name" value="6-blade_b-propeller_TolB-like"/>
</dbReference>
<dbReference type="Gene3D" id="2.120.10.30">
    <property type="entry name" value="TolB, C-terminal domain"/>
    <property type="match status" value="2"/>
</dbReference>
<proteinExistence type="predicted"/>
<reference evidence="10" key="1">
    <citation type="submission" date="2021-12" db="EMBL/GenBank/DDBJ databases">
        <authorList>
            <person name="King R."/>
        </authorList>
    </citation>
    <scope>NUCLEOTIDE SEQUENCE</scope>
</reference>
<feature type="compositionally biased region" description="Polar residues" evidence="8">
    <location>
        <begin position="16"/>
        <end position="32"/>
    </location>
</feature>
<evidence type="ECO:0000256" key="6">
    <source>
        <dbReference type="PROSITE-ProRule" id="PRU00504"/>
    </source>
</evidence>
<dbReference type="SUPFAM" id="SSF57850">
    <property type="entry name" value="RING/U-box"/>
    <property type="match status" value="1"/>
</dbReference>
<protein>
    <recommendedName>
        <fullName evidence="9">RING-type domain-containing protein</fullName>
    </recommendedName>
</protein>
<dbReference type="GO" id="GO:0005634">
    <property type="term" value="C:nucleus"/>
    <property type="evidence" value="ECO:0007669"/>
    <property type="project" value="UniProtKB-ARBA"/>
</dbReference>
<evidence type="ECO:0000256" key="8">
    <source>
        <dbReference type="SAM" id="MobiDB-lite"/>
    </source>
</evidence>
<evidence type="ECO:0000256" key="7">
    <source>
        <dbReference type="SAM" id="Coils"/>
    </source>
</evidence>
<evidence type="ECO:0000259" key="9">
    <source>
        <dbReference type="PROSITE" id="PS50089"/>
    </source>
</evidence>
<dbReference type="InterPro" id="IPR001841">
    <property type="entry name" value="Znf_RING"/>
</dbReference>
<dbReference type="PANTHER" id="PTHR25462:SF296">
    <property type="entry name" value="MEIOTIC P26, ISOFORM F"/>
    <property type="match status" value="1"/>
</dbReference>
<dbReference type="Pfam" id="PF17170">
    <property type="entry name" value="DUF5128"/>
    <property type="match status" value="1"/>
</dbReference>